<dbReference type="Pfam" id="PF09755">
    <property type="entry name" value="DUF2046"/>
    <property type="match status" value="1"/>
</dbReference>
<evidence type="ECO:0000313" key="4">
    <source>
        <dbReference type="Proteomes" id="UP001314263"/>
    </source>
</evidence>
<accession>A0AAV1INA8</accession>
<keyword evidence="1" id="KW-0175">Coiled coil</keyword>
<evidence type="ECO:0000256" key="1">
    <source>
        <dbReference type="SAM" id="Coils"/>
    </source>
</evidence>
<keyword evidence="4" id="KW-1185">Reference proteome</keyword>
<feature type="region of interest" description="Disordered" evidence="2">
    <location>
        <begin position="255"/>
        <end position="275"/>
    </location>
</feature>
<proteinExistence type="predicted"/>
<feature type="coiled-coil region" evidence="1">
    <location>
        <begin position="5"/>
        <end position="178"/>
    </location>
</feature>
<dbReference type="InterPro" id="IPR019152">
    <property type="entry name" value="DUF2046"/>
</dbReference>
<dbReference type="EMBL" id="CAUYUE010000017">
    <property type="protein sequence ID" value="CAK0787528.1"/>
    <property type="molecule type" value="Genomic_DNA"/>
</dbReference>
<dbReference type="PANTHER" id="PTHR15276">
    <property type="entry name" value="H4 D10S170 PROTEIN-RELATED"/>
    <property type="match status" value="1"/>
</dbReference>
<protein>
    <submittedName>
        <fullName evidence="3">Uncharacterized protein</fullName>
    </submittedName>
</protein>
<gene>
    <name evidence="3" type="ORF">CVIRNUC_010748</name>
</gene>
<evidence type="ECO:0000256" key="2">
    <source>
        <dbReference type="SAM" id="MobiDB-lite"/>
    </source>
</evidence>
<name>A0AAV1INA8_9CHLO</name>
<dbReference type="Proteomes" id="UP001314263">
    <property type="component" value="Unassembled WGS sequence"/>
</dbReference>
<reference evidence="3 4" key="1">
    <citation type="submission" date="2023-10" db="EMBL/GenBank/DDBJ databases">
        <authorList>
            <person name="Maclean D."/>
            <person name="Macfadyen A."/>
        </authorList>
    </citation>
    <scope>NUCLEOTIDE SEQUENCE [LARGE SCALE GENOMIC DNA]</scope>
</reference>
<dbReference type="AlphaFoldDB" id="A0AAV1INA8"/>
<sequence length="300" mass="34333">MGEEIGATETLRNDLQRARQELEQERRKSNGLVQALQREKEQHFNIQQQIEQEEEHIANRLLKRLDQLKQEKQVLATECEIEEEYLVNNLQKRIGTLHQEKTQLEQSLGVLQRKLEELRFEQGKMAHEKEVLENQLEAEQEYIVHKLQKQAAHIAAERQALQLEKTDLKRQVGELTLAVSRLGNEKVALEQSMEMEEEGIVNRLQRVIEGVMARNKVLEACLESHGVNVKDLHPPPVDMSTELCYSIPASRSPMRVDSQMRRNSGDLWSGGSGRSELSTVKGSMLARLQGKMERSSSAGV</sequence>
<organism evidence="3 4">
    <name type="scientific">Coccomyxa viridis</name>
    <dbReference type="NCBI Taxonomy" id="1274662"/>
    <lineage>
        <taxon>Eukaryota</taxon>
        <taxon>Viridiplantae</taxon>
        <taxon>Chlorophyta</taxon>
        <taxon>core chlorophytes</taxon>
        <taxon>Trebouxiophyceae</taxon>
        <taxon>Trebouxiophyceae incertae sedis</taxon>
        <taxon>Coccomyxaceae</taxon>
        <taxon>Coccomyxa</taxon>
    </lineage>
</organism>
<comment type="caution">
    <text evidence="3">The sequence shown here is derived from an EMBL/GenBank/DDBJ whole genome shotgun (WGS) entry which is preliminary data.</text>
</comment>
<evidence type="ECO:0000313" key="3">
    <source>
        <dbReference type="EMBL" id="CAK0787528.1"/>
    </source>
</evidence>
<dbReference type="PANTHER" id="PTHR15276:SF0">
    <property type="entry name" value="COILED-COIL DOMAIN-CONTAINING PROTEIN 6"/>
    <property type="match status" value="1"/>
</dbReference>